<dbReference type="VEuPathDB" id="FungiDB:CHGG_06907"/>
<evidence type="ECO:0000313" key="1">
    <source>
        <dbReference type="EMBL" id="EAQ85654.1"/>
    </source>
</evidence>
<dbReference type="OrthoDB" id="4589711at2759"/>
<proteinExistence type="predicted"/>
<gene>
    <name evidence="1" type="ORF">CHGG_06907</name>
</gene>
<organism evidence="1 2">
    <name type="scientific">Chaetomium globosum (strain ATCC 6205 / CBS 148.51 / DSM 1962 / NBRC 6347 / NRRL 1970)</name>
    <name type="common">Soil fungus</name>
    <dbReference type="NCBI Taxonomy" id="306901"/>
    <lineage>
        <taxon>Eukaryota</taxon>
        <taxon>Fungi</taxon>
        <taxon>Dikarya</taxon>
        <taxon>Ascomycota</taxon>
        <taxon>Pezizomycotina</taxon>
        <taxon>Sordariomycetes</taxon>
        <taxon>Sordariomycetidae</taxon>
        <taxon>Sordariales</taxon>
        <taxon>Chaetomiaceae</taxon>
        <taxon>Chaetomium</taxon>
    </lineage>
</organism>
<dbReference type="GeneID" id="4394228"/>
<sequence length="341" mass="38075">MGIDDLPVELTDQIIRPFCVHCSPTETEGPDDTEETRISFLASLCLLSRRLNITATPHLYHHLLPGRKWPLLARTLLTRNDLTKFPAALHFHDHWNADPSHSSPALKDYFTTHFHAWHESLSAAQQETFSWQLHDDRGLLYMFVVPFHDVTLDIITRMCPNLQTKTTTLHGDTTSLSALDLPSLRDILTSCPRLKTLQYAWGGYNVGEGGFGLVEAGEVVAGYGPASLGLFRVSVADEDVMWPEEWREEDVEEVRGRLAGRGAQLSQLSLVRQHSRTQGVLQLNVMPSQTSGLVQSQDEARSWNGQYCTMNGRLRRVASYKPLSGISSPPLSHTANQAPIG</sequence>
<dbReference type="EMBL" id="CH408033">
    <property type="protein sequence ID" value="EAQ85654.1"/>
    <property type="molecule type" value="Genomic_DNA"/>
</dbReference>
<dbReference type="HOGENOM" id="CLU_813803_0_0_1"/>
<name>Q2GYP7_CHAGB</name>
<dbReference type="RefSeq" id="XP_001224563.1">
    <property type="nucleotide sequence ID" value="XM_001224562.1"/>
</dbReference>
<dbReference type="InParanoid" id="Q2GYP7"/>
<dbReference type="AlphaFoldDB" id="Q2GYP7"/>
<dbReference type="Proteomes" id="UP000001056">
    <property type="component" value="Unassembled WGS sequence"/>
</dbReference>
<keyword evidence="2" id="KW-1185">Reference proteome</keyword>
<protein>
    <submittedName>
        <fullName evidence="1">Uncharacterized protein</fullName>
    </submittedName>
</protein>
<accession>Q2GYP7</accession>
<evidence type="ECO:0000313" key="2">
    <source>
        <dbReference type="Proteomes" id="UP000001056"/>
    </source>
</evidence>
<reference evidence="2" key="1">
    <citation type="journal article" date="2015" name="Genome Announc.">
        <title>Draft genome sequence of the cellulolytic fungus Chaetomium globosum.</title>
        <authorList>
            <person name="Cuomo C.A."/>
            <person name="Untereiner W.A."/>
            <person name="Ma L.-J."/>
            <person name="Grabherr M."/>
            <person name="Birren B.W."/>
        </authorList>
    </citation>
    <scope>NUCLEOTIDE SEQUENCE [LARGE SCALE GENOMIC DNA]</scope>
    <source>
        <strain evidence="2">ATCC 6205 / CBS 148.51 / DSM 1962 / NBRC 6347 / NRRL 1970</strain>
    </source>
</reference>